<evidence type="ECO:0000313" key="7">
    <source>
        <dbReference type="Proteomes" id="UP000216020"/>
    </source>
</evidence>
<dbReference type="SUPFAM" id="SSF53850">
    <property type="entry name" value="Periplasmic binding protein-like II"/>
    <property type="match status" value="1"/>
</dbReference>
<dbReference type="PROSITE" id="PS50931">
    <property type="entry name" value="HTH_LYSR"/>
    <property type="match status" value="1"/>
</dbReference>
<evidence type="ECO:0000256" key="1">
    <source>
        <dbReference type="ARBA" id="ARBA00009437"/>
    </source>
</evidence>
<dbReference type="OrthoDB" id="9785974at2"/>
<dbReference type="GO" id="GO:0005829">
    <property type="term" value="C:cytosol"/>
    <property type="evidence" value="ECO:0007669"/>
    <property type="project" value="TreeGrafter"/>
</dbReference>
<dbReference type="InterPro" id="IPR000847">
    <property type="entry name" value="LysR_HTH_N"/>
</dbReference>
<dbReference type="GO" id="GO:0003700">
    <property type="term" value="F:DNA-binding transcription factor activity"/>
    <property type="evidence" value="ECO:0007669"/>
    <property type="project" value="InterPro"/>
</dbReference>
<keyword evidence="3" id="KW-0238">DNA-binding</keyword>
<evidence type="ECO:0000256" key="4">
    <source>
        <dbReference type="ARBA" id="ARBA00023163"/>
    </source>
</evidence>
<dbReference type="InterPro" id="IPR050950">
    <property type="entry name" value="HTH-type_LysR_regulators"/>
</dbReference>
<dbReference type="InterPro" id="IPR036390">
    <property type="entry name" value="WH_DNA-bd_sf"/>
</dbReference>
<evidence type="ECO:0000256" key="2">
    <source>
        <dbReference type="ARBA" id="ARBA00023015"/>
    </source>
</evidence>
<dbReference type="Pfam" id="PF03466">
    <property type="entry name" value="LysR_substrate"/>
    <property type="match status" value="1"/>
</dbReference>
<sequence length="325" mass="35045">MAGVHATVGIGINSPRFDFADLWLFVCVARSASLTLAAERACLSLPAASMRIKQLETAVGATLLYRRQRGTSLTAAGECFLKHAEHLLRYAEEATADMAHFADGRRGHVIIWANTTAFRDFLPSDLVGFLADHPEIDVELRERPSAEIIRALRDGTIEIGIVSEAADTDGLEALPYKVDELVMAVPGNHPLAARKTVRFSECLVYDFVGLASASALQTYVQAAAVSTGRPLRLRIEVASFDDLAHLVGAGIGIAVFPISIARRLGDAIRVLQLDDPWSITALRICRNGSRNISGAANRLVAYLQSRSSLPGGGKLKMAGERKKSI</sequence>
<dbReference type="SUPFAM" id="SSF46785">
    <property type="entry name" value="Winged helix' DNA-binding domain"/>
    <property type="match status" value="1"/>
</dbReference>
<comment type="similarity">
    <text evidence="1">Belongs to the LysR transcriptional regulatory family.</text>
</comment>
<keyword evidence="4" id="KW-0804">Transcription</keyword>
<evidence type="ECO:0000259" key="5">
    <source>
        <dbReference type="PROSITE" id="PS50931"/>
    </source>
</evidence>
<keyword evidence="2" id="KW-0805">Transcription regulation</keyword>
<gene>
    <name evidence="6" type="ORF">CAL29_01395</name>
</gene>
<dbReference type="FunFam" id="1.10.10.10:FF:000001">
    <property type="entry name" value="LysR family transcriptional regulator"/>
    <property type="match status" value="1"/>
</dbReference>
<feature type="domain" description="HTH lysR-type" evidence="5">
    <location>
        <begin position="17"/>
        <end position="74"/>
    </location>
</feature>
<organism evidence="6 7">
    <name type="scientific">Bordetella genomosp. 10</name>
    <dbReference type="NCBI Taxonomy" id="1416804"/>
    <lineage>
        <taxon>Bacteria</taxon>
        <taxon>Pseudomonadati</taxon>
        <taxon>Pseudomonadota</taxon>
        <taxon>Betaproteobacteria</taxon>
        <taxon>Burkholderiales</taxon>
        <taxon>Alcaligenaceae</taxon>
        <taxon>Bordetella</taxon>
    </lineage>
</organism>
<reference evidence="7" key="1">
    <citation type="submission" date="2017-05" db="EMBL/GenBank/DDBJ databases">
        <title>Complete and WGS of Bordetella genogroups.</title>
        <authorList>
            <person name="Spilker T."/>
            <person name="Lipuma J."/>
        </authorList>
    </citation>
    <scope>NUCLEOTIDE SEQUENCE [LARGE SCALE GENOMIC DNA]</scope>
    <source>
        <strain evidence="7">AU16122</strain>
    </source>
</reference>
<accession>A0A261SLA9</accession>
<protein>
    <recommendedName>
        <fullName evidence="5">HTH lysR-type domain-containing protein</fullName>
    </recommendedName>
</protein>
<dbReference type="PANTHER" id="PTHR30419">
    <property type="entry name" value="HTH-TYPE TRANSCRIPTIONAL REGULATOR YBHD"/>
    <property type="match status" value="1"/>
</dbReference>
<dbReference type="Pfam" id="PF00126">
    <property type="entry name" value="HTH_1"/>
    <property type="match status" value="1"/>
</dbReference>
<dbReference type="Proteomes" id="UP000216020">
    <property type="component" value="Unassembled WGS sequence"/>
</dbReference>
<dbReference type="InterPro" id="IPR036388">
    <property type="entry name" value="WH-like_DNA-bd_sf"/>
</dbReference>
<evidence type="ECO:0000313" key="6">
    <source>
        <dbReference type="EMBL" id="OZI37113.1"/>
    </source>
</evidence>
<dbReference type="InterPro" id="IPR005119">
    <property type="entry name" value="LysR_subst-bd"/>
</dbReference>
<proteinExistence type="inferred from homology"/>
<name>A0A261SLA9_9BORD</name>
<dbReference type="PANTHER" id="PTHR30419:SF2">
    <property type="entry name" value="LYSR FAMILY TRANSCRIPTIONAL REGULATOR"/>
    <property type="match status" value="1"/>
</dbReference>
<dbReference type="EMBL" id="NEVM01000001">
    <property type="protein sequence ID" value="OZI37113.1"/>
    <property type="molecule type" value="Genomic_DNA"/>
</dbReference>
<dbReference type="Gene3D" id="3.40.190.290">
    <property type="match status" value="1"/>
</dbReference>
<evidence type="ECO:0000256" key="3">
    <source>
        <dbReference type="ARBA" id="ARBA00023125"/>
    </source>
</evidence>
<dbReference type="GO" id="GO:0003677">
    <property type="term" value="F:DNA binding"/>
    <property type="evidence" value="ECO:0007669"/>
    <property type="project" value="UniProtKB-KW"/>
</dbReference>
<comment type="caution">
    <text evidence="6">The sequence shown here is derived from an EMBL/GenBank/DDBJ whole genome shotgun (WGS) entry which is preliminary data.</text>
</comment>
<keyword evidence="7" id="KW-1185">Reference proteome</keyword>
<dbReference type="AlphaFoldDB" id="A0A261SLA9"/>
<dbReference type="CDD" id="cd08421">
    <property type="entry name" value="PBP2_LTTR_like_1"/>
    <property type="match status" value="1"/>
</dbReference>
<dbReference type="Gene3D" id="1.10.10.10">
    <property type="entry name" value="Winged helix-like DNA-binding domain superfamily/Winged helix DNA-binding domain"/>
    <property type="match status" value="1"/>
</dbReference>